<dbReference type="Proteomes" id="UP000887013">
    <property type="component" value="Unassembled WGS sequence"/>
</dbReference>
<dbReference type="EMBL" id="BMAW01027575">
    <property type="protein sequence ID" value="GFU02834.1"/>
    <property type="molecule type" value="Genomic_DNA"/>
</dbReference>
<accession>A0A8X6UC76</accession>
<gene>
    <name evidence="1" type="ORF">NPIL_35581</name>
</gene>
<comment type="caution">
    <text evidence="1">The sequence shown here is derived from an EMBL/GenBank/DDBJ whole genome shotgun (WGS) entry which is preliminary data.</text>
</comment>
<sequence>MSSRGGISPNYVPTATRVLDYGIHITSFNAAFFCFDQHHLVSGYSLYSETVFPAEQRIPEEHSKASLRTTIGRLCVGDADLTSSYAIAESKRSALGGCLGFEQRPAFQKRLVFERSRRKCPLVGVMWLEKGGLLKRQLLKGVWIYNGGGKTTN</sequence>
<name>A0A8X6UC76_NEPPI</name>
<protein>
    <submittedName>
        <fullName evidence="1">Uncharacterized protein</fullName>
    </submittedName>
</protein>
<organism evidence="1 2">
    <name type="scientific">Nephila pilipes</name>
    <name type="common">Giant wood spider</name>
    <name type="synonym">Nephila maculata</name>
    <dbReference type="NCBI Taxonomy" id="299642"/>
    <lineage>
        <taxon>Eukaryota</taxon>
        <taxon>Metazoa</taxon>
        <taxon>Ecdysozoa</taxon>
        <taxon>Arthropoda</taxon>
        <taxon>Chelicerata</taxon>
        <taxon>Arachnida</taxon>
        <taxon>Araneae</taxon>
        <taxon>Araneomorphae</taxon>
        <taxon>Entelegynae</taxon>
        <taxon>Araneoidea</taxon>
        <taxon>Nephilidae</taxon>
        <taxon>Nephila</taxon>
    </lineage>
</organism>
<dbReference type="AlphaFoldDB" id="A0A8X6UC76"/>
<proteinExistence type="predicted"/>
<evidence type="ECO:0000313" key="2">
    <source>
        <dbReference type="Proteomes" id="UP000887013"/>
    </source>
</evidence>
<reference evidence="1" key="1">
    <citation type="submission" date="2020-08" db="EMBL/GenBank/DDBJ databases">
        <title>Multicomponent nature underlies the extraordinary mechanical properties of spider dragline silk.</title>
        <authorList>
            <person name="Kono N."/>
            <person name="Nakamura H."/>
            <person name="Mori M."/>
            <person name="Yoshida Y."/>
            <person name="Ohtoshi R."/>
            <person name="Malay A.D."/>
            <person name="Moran D.A.P."/>
            <person name="Tomita M."/>
            <person name="Numata K."/>
            <person name="Arakawa K."/>
        </authorList>
    </citation>
    <scope>NUCLEOTIDE SEQUENCE</scope>
</reference>
<evidence type="ECO:0000313" key="1">
    <source>
        <dbReference type="EMBL" id="GFU02834.1"/>
    </source>
</evidence>
<keyword evidence="2" id="KW-1185">Reference proteome</keyword>